<keyword evidence="1" id="KW-1133">Transmembrane helix</keyword>
<dbReference type="InterPro" id="IPR004963">
    <property type="entry name" value="PAE/NOTUM"/>
</dbReference>
<reference evidence="2 3" key="1">
    <citation type="journal article" date="2009" name="Int. J. Syst. Evol. Microbiol.">
        <title>Paenibacillus contaminans sp. nov., isolated from a contaminated laboratory plate.</title>
        <authorList>
            <person name="Chou J.H."/>
            <person name="Lee J.H."/>
            <person name="Lin M.C."/>
            <person name="Chang P.S."/>
            <person name="Arun A.B."/>
            <person name="Young C.C."/>
            <person name="Chen W.M."/>
        </authorList>
    </citation>
    <scope>NUCLEOTIDE SEQUENCE [LARGE SCALE GENOMIC DNA]</scope>
    <source>
        <strain evidence="2 3">CKOBP-6</strain>
    </source>
</reference>
<feature type="transmembrane region" description="Helical" evidence="1">
    <location>
        <begin position="7"/>
        <end position="23"/>
    </location>
</feature>
<proteinExistence type="predicted"/>
<dbReference type="PANTHER" id="PTHR21562">
    <property type="entry name" value="NOTUM-RELATED"/>
    <property type="match status" value="1"/>
</dbReference>
<dbReference type="EMBL" id="QMFB01000029">
    <property type="protein sequence ID" value="RAV13636.1"/>
    <property type="molecule type" value="Genomic_DNA"/>
</dbReference>
<evidence type="ECO:0000313" key="3">
    <source>
        <dbReference type="Proteomes" id="UP000250369"/>
    </source>
</evidence>
<keyword evidence="1" id="KW-0812">Transmembrane</keyword>
<comment type="caution">
    <text evidence="2">The sequence shown here is derived from an EMBL/GenBank/DDBJ whole genome shotgun (WGS) entry which is preliminary data.</text>
</comment>
<dbReference type="SUPFAM" id="SSF53474">
    <property type="entry name" value="alpha/beta-Hydrolases"/>
    <property type="match status" value="1"/>
</dbReference>
<accession>A0A329M346</accession>
<keyword evidence="3" id="KW-1185">Reference proteome</keyword>
<dbReference type="InterPro" id="IPR029058">
    <property type="entry name" value="AB_hydrolase_fold"/>
</dbReference>
<keyword evidence="1" id="KW-0472">Membrane</keyword>
<dbReference type="RefSeq" id="WP_113035313.1">
    <property type="nucleotide sequence ID" value="NZ_QMFB01000029.1"/>
</dbReference>
<evidence type="ECO:0008006" key="4">
    <source>
        <dbReference type="Google" id="ProtNLM"/>
    </source>
</evidence>
<dbReference type="PANTHER" id="PTHR21562:SF83">
    <property type="entry name" value="PECTIN ACETYLESTERASE 4"/>
    <property type="match status" value="1"/>
</dbReference>
<sequence length="400" mass="45922">MKTIKRILFYSIATAVLSIVYFNRKVLKRPSSKTSFEQTKPGKWNKVKLGTKTTATDGSKFFLYTRKGASRNLMIYFCGGGACWDGETAHIPLSLRSYLKQGQFGYYFARIPFYILSMHRGIFDQRPDNPFSEWNIVFIPYASGDFHIGHTTARYENRNGSKSRTVRHNGRNNVEEALQWIYRNFETPEKLLIAGSSAGGFGSAFWGSKIANHYASAEIYHLSDSSFLVTDQWPTIVDNNWKAEFQRTFSYPMEADMIGAAFRHNGTAMPAHSVLLHACTVHDKVLTSFQNRLNGKGDEINRQSTEEWSRQFRASTRRLDEQLPNFYYFLTDHEYDSTTHTTPHTLLPMKAFYEAEEEGTKLITWLDGIIHKNKRVSLGSRFLQNKEAEPADAEKTRMQA</sequence>
<evidence type="ECO:0000313" key="2">
    <source>
        <dbReference type="EMBL" id="RAV13636.1"/>
    </source>
</evidence>
<gene>
    <name evidence="2" type="ORF">DQG23_33125</name>
</gene>
<evidence type="ECO:0000256" key="1">
    <source>
        <dbReference type="SAM" id="Phobius"/>
    </source>
</evidence>
<dbReference type="Proteomes" id="UP000250369">
    <property type="component" value="Unassembled WGS sequence"/>
</dbReference>
<protein>
    <recommendedName>
        <fullName evidence="4">Pectinacetylesterase</fullName>
    </recommendedName>
</protein>
<organism evidence="2 3">
    <name type="scientific">Paenibacillus contaminans</name>
    <dbReference type="NCBI Taxonomy" id="450362"/>
    <lineage>
        <taxon>Bacteria</taxon>
        <taxon>Bacillati</taxon>
        <taxon>Bacillota</taxon>
        <taxon>Bacilli</taxon>
        <taxon>Bacillales</taxon>
        <taxon>Paenibacillaceae</taxon>
        <taxon>Paenibacillus</taxon>
    </lineage>
</organism>
<dbReference type="OrthoDB" id="9802991at2"/>
<dbReference type="Pfam" id="PF03283">
    <property type="entry name" value="PAE"/>
    <property type="match status" value="1"/>
</dbReference>
<name>A0A329M346_9BACL</name>
<dbReference type="GO" id="GO:0016787">
    <property type="term" value="F:hydrolase activity"/>
    <property type="evidence" value="ECO:0007669"/>
    <property type="project" value="InterPro"/>
</dbReference>
<dbReference type="Gene3D" id="3.40.50.1820">
    <property type="entry name" value="alpha/beta hydrolase"/>
    <property type="match status" value="1"/>
</dbReference>
<dbReference type="AlphaFoldDB" id="A0A329M346"/>